<proteinExistence type="predicted"/>
<accession>A0A0V0R6W0</accession>
<protein>
    <submittedName>
        <fullName evidence="1">Uncharacterized protein</fullName>
    </submittedName>
</protein>
<comment type="caution">
    <text evidence="1">The sequence shown here is derived from an EMBL/GenBank/DDBJ whole genome shotgun (WGS) entry which is preliminary data.</text>
</comment>
<dbReference type="AlphaFoldDB" id="A0A0V0R6W0"/>
<gene>
    <name evidence="1" type="ORF">PPERSA_05349</name>
</gene>
<reference evidence="1 2" key="1">
    <citation type="journal article" date="2015" name="Sci. Rep.">
        <title>Genome of the facultative scuticociliatosis pathogen Pseudocohnilembus persalinus provides insight into its virulence through horizontal gene transfer.</title>
        <authorList>
            <person name="Xiong J."/>
            <person name="Wang G."/>
            <person name="Cheng J."/>
            <person name="Tian M."/>
            <person name="Pan X."/>
            <person name="Warren A."/>
            <person name="Jiang C."/>
            <person name="Yuan D."/>
            <person name="Miao W."/>
        </authorList>
    </citation>
    <scope>NUCLEOTIDE SEQUENCE [LARGE SCALE GENOMIC DNA]</scope>
    <source>
        <strain evidence="1">36N120E</strain>
    </source>
</reference>
<sequence length="344" mass="40141">MIGIINLVYGIQLDTSQWKEDNITNQFLQQNFKQISEFSRYYDSLQLSQTSYANLVRSSENSGFILIQVLDEYGNQQCNTTIQVKDYLKYSLTSTNVEGEFFFTYTNQNNSNYKIFFGFLNENCQYSRGLSEPVQPDIFESKSFQNLLSKQGKGNIYLVIQGFSQPYYLYLMIVDISVKNTYSIQKHVKLGETGFRWNLFSIQAFSDDYAVIFARNIDDKLQKIIIKANGNEVWGDPSEQGIFLSLKQNLNYIQNKAIQIENTNKYSIVTGDREQDQFTIYTFQYNGNGQLKDICLERYQNWFGNVGSFFFRYLEFGVINTEFLWIKGDNYNNNKKTTKVITTV</sequence>
<evidence type="ECO:0000313" key="1">
    <source>
        <dbReference type="EMBL" id="KRX09957.1"/>
    </source>
</evidence>
<dbReference type="InParanoid" id="A0A0V0R6W0"/>
<name>A0A0V0R6W0_PSEPJ</name>
<dbReference type="Proteomes" id="UP000054937">
    <property type="component" value="Unassembled WGS sequence"/>
</dbReference>
<dbReference type="EMBL" id="LDAU01000042">
    <property type="protein sequence ID" value="KRX09957.1"/>
    <property type="molecule type" value="Genomic_DNA"/>
</dbReference>
<organism evidence="1 2">
    <name type="scientific">Pseudocohnilembus persalinus</name>
    <name type="common">Ciliate</name>
    <dbReference type="NCBI Taxonomy" id="266149"/>
    <lineage>
        <taxon>Eukaryota</taxon>
        <taxon>Sar</taxon>
        <taxon>Alveolata</taxon>
        <taxon>Ciliophora</taxon>
        <taxon>Intramacronucleata</taxon>
        <taxon>Oligohymenophorea</taxon>
        <taxon>Scuticociliatia</taxon>
        <taxon>Philasterida</taxon>
        <taxon>Pseudocohnilembidae</taxon>
        <taxon>Pseudocohnilembus</taxon>
    </lineage>
</organism>
<keyword evidence="2" id="KW-1185">Reference proteome</keyword>
<evidence type="ECO:0000313" key="2">
    <source>
        <dbReference type="Proteomes" id="UP000054937"/>
    </source>
</evidence>